<evidence type="ECO:0000313" key="1">
    <source>
        <dbReference type="EMBL" id="CAB4171852.1"/>
    </source>
</evidence>
<evidence type="ECO:0000313" key="3">
    <source>
        <dbReference type="EMBL" id="CAB5228809.1"/>
    </source>
</evidence>
<reference evidence="1" key="1">
    <citation type="submission" date="2020-05" db="EMBL/GenBank/DDBJ databases">
        <authorList>
            <person name="Chiriac C."/>
            <person name="Salcher M."/>
            <person name="Ghai R."/>
            <person name="Kavagutti S V."/>
        </authorList>
    </citation>
    <scope>NUCLEOTIDE SEQUENCE</scope>
</reference>
<evidence type="ECO:0000313" key="2">
    <source>
        <dbReference type="EMBL" id="CAB4200263.1"/>
    </source>
</evidence>
<sequence length="319" mass="32096">MALISPYPIMQFFSAVGDPLSGGKLYTYIAGTTTPQETYTDQTGGTANTNPVILNSRGEASVWLGTSSYKFVLKDAVDATIWTIDDIAGSGANVSPTFTGTATFDGNILVDGSTTLGTLAGDTVTINGTGVSVPNGLNFDSGTLYIDATNNRVGVGTSSPGDTLDVNGTIRSNGLTRSTAGALTLNASDAAGTIDVKTAGTSRLTITAAGVASYGSYEIGYRGVPYVASTGGTAAVTVRGSVYATTGGITIPASIFAAGDAFSIYNDSASAVTITQGSSLTLRQAGTTNTGNRTLSARGLCTIWFVSATEAVLSGAGVT</sequence>
<dbReference type="EMBL" id="LR796879">
    <property type="protein sequence ID" value="CAB4171852.1"/>
    <property type="molecule type" value="Genomic_DNA"/>
</dbReference>
<dbReference type="EMBL" id="LR798390">
    <property type="protein sequence ID" value="CAB5228809.1"/>
    <property type="molecule type" value="Genomic_DNA"/>
</dbReference>
<name>A0A6J5PL48_9CAUD</name>
<dbReference type="EMBL" id="LR797298">
    <property type="protein sequence ID" value="CAB4200263.1"/>
    <property type="molecule type" value="Genomic_DNA"/>
</dbReference>
<organism evidence="1">
    <name type="scientific">uncultured Caudovirales phage</name>
    <dbReference type="NCBI Taxonomy" id="2100421"/>
    <lineage>
        <taxon>Viruses</taxon>
        <taxon>Duplodnaviria</taxon>
        <taxon>Heunggongvirae</taxon>
        <taxon>Uroviricota</taxon>
        <taxon>Caudoviricetes</taxon>
        <taxon>Peduoviridae</taxon>
        <taxon>Maltschvirus</taxon>
        <taxon>Maltschvirus maltsch</taxon>
    </lineage>
</organism>
<proteinExistence type="predicted"/>
<gene>
    <name evidence="2" type="ORF">UFOVP1345_33</name>
    <name evidence="3" type="ORF">UFOVP1542_33</name>
    <name evidence="1" type="ORF">UFOVP920_33</name>
</gene>
<accession>A0A6J5PL48</accession>
<protein>
    <submittedName>
        <fullName evidence="1">Uncharacterized protein</fullName>
    </submittedName>
</protein>